<protein>
    <submittedName>
        <fullName evidence="1">Iwr1 domain-containing protein</fullName>
    </submittedName>
</protein>
<dbReference type="EMBL" id="JAYMFH010000003">
    <property type="protein sequence ID" value="MEC4294395.1"/>
    <property type="molecule type" value="Genomic_DNA"/>
</dbReference>
<keyword evidence="2" id="KW-1185">Reference proteome</keyword>
<proteinExistence type="predicted"/>
<sequence>MIRLNHDLRRTLAVLLPLNNIHGVFAAMESGDYDLRGMSTEEIARHMEEMKHLGLLVVEEEDDGSDLFVHLSSDASSYFYDSNAERAKAALKFAGQLLTGASGGAVVYALGHLLGQ</sequence>
<gene>
    <name evidence="1" type="ORF">VJ920_03615</name>
</gene>
<reference evidence="1 2" key="1">
    <citation type="submission" date="2024-01" db="EMBL/GenBank/DDBJ databases">
        <title>novel species in genus Adlercreutzia.</title>
        <authorList>
            <person name="Liu X."/>
        </authorList>
    </citation>
    <scope>NUCLEOTIDE SEQUENCE [LARGE SCALE GENOMIC DNA]</scope>
    <source>
        <strain evidence="1 2">R22</strain>
    </source>
</reference>
<evidence type="ECO:0000313" key="1">
    <source>
        <dbReference type="EMBL" id="MEC4294395.1"/>
    </source>
</evidence>
<dbReference type="Proteomes" id="UP001343724">
    <property type="component" value="Unassembled WGS sequence"/>
</dbReference>
<accession>A0ABU6IXJ3</accession>
<dbReference type="RefSeq" id="WP_326439546.1">
    <property type="nucleotide sequence ID" value="NZ_JAYMFH010000003.1"/>
</dbReference>
<comment type="caution">
    <text evidence="1">The sequence shown here is derived from an EMBL/GenBank/DDBJ whole genome shotgun (WGS) entry which is preliminary data.</text>
</comment>
<evidence type="ECO:0000313" key="2">
    <source>
        <dbReference type="Proteomes" id="UP001343724"/>
    </source>
</evidence>
<organism evidence="1 2">
    <name type="scientific">Adlercreutzia shanghongiae</name>
    <dbReference type="NCBI Taxonomy" id="3111773"/>
    <lineage>
        <taxon>Bacteria</taxon>
        <taxon>Bacillati</taxon>
        <taxon>Actinomycetota</taxon>
        <taxon>Coriobacteriia</taxon>
        <taxon>Eggerthellales</taxon>
        <taxon>Eggerthellaceae</taxon>
        <taxon>Adlercreutzia</taxon>
    </lineage>
</organism>
<name>A0ABU6IXJ3_9ACTN</name>